<organism evidence="1 2">
    <name type="scientific">Setaria viridis</name>
    <name type="common">Green bristlegrass</name>
    <name type="synonym">Setaria italica subsp. viridis</name>
    <dbReference type="NCBI Taxonomy" id="4556"/>
    <lineage>
        <taxon>Eukaryota</taxon>
        <taxon>Viridiplantae</taxon>
        <taxon>Streptophyta</taxon>
        <taxon>Embryophyta</taxon>
        <taxon>Tracheophyta</taxon>
        <taxon>Spermatophyta</taxon>
        <taxon>Magnoliopsida</taxon>
        <taxon>Liliopsida</taxon>
        <taxon>Poales</taxon>
        <taxon>Poaceae</taxon>
        <taxon>PACMAD clade</taxon>
        <taxon>Panicoideae</taxon>
        <taxon>Panicodae</taxon>
        <taxon>Paniceae</taxon>
        <taxon>Cenchrinae</taxon>
        <taxon>Setaria</taxon>
    </lineage>
</organism>
<evidence type="ECO:0008006" key="3">
    <source>
        <dbReference type="Google" id="ProtNLM"/>
    </source>
</evidence>
<evidence type="ECO:0000313" key="1">
    <source>
        <dbReference type="EMBL" id="TKW26925.1"/>
    </source>
</evidence>
<dbReference type="Proteomes" id="UP000298652">
    <property type="component" value="Chromosome 3"/>
</dbReference>
<dbReference type="OMA" id="RCTAHEE"/>
<evidence type="ECO:0000313" key="2">
    <source>
        <dbReference type="Proteomes" id="UP000298652"/>
    </source>
</evidence>
<dbReference type="Gramene" id="TKW26925">
    <property type="protein sequence ID" value="TKW26925"/>
    <property type="gene ID" value="SEVIR_3G223100v2"/>
</dbReference>
<name>A0A4U6VEA2_SETVI</name>
<keyword evidence="2" id="KW-1185">Reference proteome</keyword>
<dbReference type="EMBL" id="CM016554">
    <property type="protein sequence ID" value="TKW26925.1"/>
    <property type="molecule type" value="Genomic_DNA"/>
</dbReference>
<accession>A0A4U6VEA2</accession>
<proteinExistence type="predicted"/>
<reference evidence="1" key="1">
    <citation type="submission" date="2019-03" db="EMBL/GenBank/DDBJ databases">
        <title>WGS assembly of Setaria viridis.</title>
        <authorList>
            <person name="Huang P."/>
            <person name="Jenkins J."/>
            <person name="Grimwood J."/>
            <person name="Barry K."/>
            <person name="Healey A."/>
            <person name="Mamidi S."/>
            <person name="Sreedasyam A."/>
            <person name="Shu S."/>
            <person name="Feldman M."/>
            <person name="Wu J."/>
            <person name="Yu Y."/>
            <person name="Chen C."/>
            <person name="Johnson J."/>
            <person name="Rokhsar D."/>
            <person name="Baxter I."/>
            <person name="Schmutz J."/>
            <person name="Brutnell T."/>
            <person name="Kellogg E."/>
        </authorList>
    </citation>
    <scope>NUCLEOTIDE SEQUENCE [LARGE SCALE GENOMIC DNA]</scope>
</reference>
<protein>
    <recommendedName>
        <fullName evidence="3">Reverse transcriptase zinc-binding domain-containing protein</fullName>
    </recommendedName>
</protein>
<dbReference type="AlphaFoldDB" id="A0A4U6VEA2"/>
<gene>
    <name evidence="1" type="ORF">SEVIR_3G223100v2</name>
</gene>
<sequence length="134" mass="15975">MHLDSYNYVLCVEQVEEVRYHLFFDCPFSQACWIFLGINWDTTLDSLQMILKAKQDFSKAFFREIIIISCWSIWCHRNDIIFDGASLSFAAWRHLFEKEVKLVTLRVKPAMRDKIIIIEPLFFFGFKTYVIVCT</sequence>